<dbReference type="PANTHER" id="PTHR12905">
    <property type="entry name" value="METALLOPHOSPHOESTERASE"/>
    <property type="match status" value="1"/>
</dbReference>
<dbReference type="GO" id="GO:0016787">
    <property type="term" value="F:hydrolase activity"/>
    <property type="evidence" value="ECO:0007669"/>
    <property type="project" value="InterPro"/>
</dbReference>
<dbReference type="OrthoDB" id="630188at2759"/>
<accession>A0A1M2V5E6</accession>
<dbReference type="InterPro" id="IPR004843">
    <property type="entry name" value="Calcineurin-like_PHP"/>
</dbReference>
<reference evidence="2 3" key="1">
    <citation type="submission" date="2016-10" db="EMBL/GenBank/DDBJ databases">
        <title>Genome sequence of the basidiomycete white-rot fungus Trametes pubescens.</title>
        <authorList>
            <person name="Makela M.R."/>
            <person name="Granchi Z."/>
            <person name="Peng M."/>
            <person name="De Vries R.P."/>
            <person name="Grigoriev I."/>
            <person name="Riley R."/>
            <person name="Hilden K."/>
        </authorList>
    </citation>
    <scope>NUCLEOTIDE SEQUENCE [LARGE SCALE GENOMIC DNA]</scope>
    <source>
        <strain evidence="2 3">FBCC735</strain>
    </source>
</reference>
<dbReference type="PANTHER" id="PTHR12905:SF0">
    <property type="entry name" value="CALCINEURIN-LIKE PHOSPHOESTERASE DOMAIN-CONTAINING PROTEIN"/>
    <property type="match status" value="1"/>
</dbReference>
<sequence>MSSSSIDPQSATRRSQPAPLARAVVHDRYDLTQVPKHPGVGWTRFVCISDNHSQFFHVPPGDVLLHAGDLCRRGTLRDLEITTDWLKQLPHPTKFFMGGNHDICLDEQYGEGGTLRPYKPHNLNLQTNDIVAARNLVRSSAVRQAGMHYLEYDTATYTAKSGKTYTIYGSPAAPRFHSIGAFQYTHEEARDVYARIPASIDILMTHAPPLGMCDMTKRGQRAGCPTLAQRLIDDDLQSCRLHVCGHIHEARGVAVVGQSAQNPDGRVCVNAALPSARLPIIVDLMD</sequence>
<organism evidence="2 3">
    <name type="scientific">Trametes pubescens</name>
    <name type="common">White-rot fungus</name>
    <dbReference type="NCBI Taxonomy" id="154538"/>
    <lineage>
        <taxon>Eukaryota</taxon>
        <taxon>Fungi</taxon>
        <taxon>Dikarya</taxon>
        <taxon>Basidiomycota</taxon>
        <taxon>Agaricomycotina</taxon>
        <taxon>Agaricomycetes</taxon>
        <taxon>Polyporales</taxon>
        <taxon>Polyporaceae</taxon>
        <taxon>Trametes</taxon>
    </lineage>
</organism>
<dbReference type="EMBL" id="MNAD01001649">
    <property type="protein sequence ID" value="OJT02808.1"/>
    <property type="molecule type" value="Genomic_DNA"/>
</dbReference>
<dbReference type="Gene3D" id="3.60.21.10">
    <property type="match status" value="1"/>
</dbReference>
<dbReference type="CDD" id="cd07379">
    <property type="entry name" value="MPP_239FB"/>
    <property type="match status" value="1"/>
</dbReference>
<gene>
    <name evidence="2" type="ORF">TRAPUB_6664</name>
</gene>
<comment type="caution">
    <text evidence="2">The sequence shown here is derived from an EMBL/GenBank/DDBJ whole genome shotgun (WGS) entry which is preliminary data.</text>
</comment>
<dbReference type="SUPFAM" id="SSF56300">
    <property type="entry name" value="Metallo-dependent phosphatases"/>
    <property type="match status" value="1"/>
</dbReference>
<name>A0A1M2V5E6_TRAPU</name>
<dbReference type="AlphaFoldDB" id="A0A1M2V5E6"/>
<evidence type="ECO:0000259" key="1">
    <source>
        <dbReference type="Pfam" id="PF00149"/>
    </source>
</evidence>
<evidence type="ECO:0000313" key="2">
    <source>
        <dbReference type="EMBL" id="OJT02808.1"/>
    </source>
</evidence>
<dbReference type="InterPro" id="IPR029052">
    <property type="entry name" value="Metallo-depent_PP-like"/>
</dbReference>
<feature type="domain" description="Calcineurin-like phosphoesterase" evidence="1">
    <location>
        <begin position="59"/>
        <end position="249"/>
    </location>
</feature>
<dbReference type="Proteomes" id="UP000184267">
    <property type="component" value="Unassembled WGS sequence"/>
</dbReference>
<proteinExistence type="predicted"/>
<dbReference type="OMA" id="GIKFANC"/>
<dbReference type="InterPro" id="IPR051693">
    <property type="entry name" value="UPF0046_metallophosphoest"/>
</dbReference>
<keyword evidence="3" id="KW-1185">Reference proteome</keyword>
<evidence type="ECO:0000313" key="3">
    <source>
        <dbReference type="Proteomes" id="UP000184267"/>
    </source>
</evidence>
<dbReference type="Pfam" id="PF00149">
    <property type="entry name" value="Metallophos"/>
    <property type="match status" value="1"/>
</dbReference>
<protein>
    <submittedName>
        <fullName evidence="2">Metallophosphoesterase domain-containing protein 1</fullName>
    </submittedName>
</protein>